<keyword evidence="4" id="KW-1185">Reference proteome</keyword>
<proteinExistence type="predicted"/>
<name>A0ABW3ESP5_9ACTN</name>
<keyword evidence="2" id="KW-1133">Transmembrane helix</keyword>
<protein>
    <submittedName>
        <fullName evidence="3">ABC transporter permease subunit</fullName>
    </submittedName>
</protein>
<feature type="region of interest" description="Disordered" evidence="1">
    <location>
        <begin position="1"/>
        <end position="33"/>
    </location>
</feature>
<evidence type="ECO:0000313" key="3">
    <source>
        <dbReference type="EMBL" id="MFD0903237.1"/>
    </source>
</evidence>
<feature type="transmembrane region" description="Helical" evidence="2">
    <location>
        <begin position="53"/>
        <end position="74"/>
    </location>
</feature>
<dbReference type="RefSeq" id="WP_378301843.1">
    <property type="nucleotide sequence ID" value="NZ_JBHTJA010000050.1"/>
</dbReference>
<evidence type="ECO:0000256" key="1">
    <source>
        <dbReference type="SAM" id="MobiDB-lite"/>
    </source>
</evidence>
<keyword evidence="2" id="KW-0812">Transmembrane</keyword>
<organism evidence="3 4">
    <name type="scientific">Actinomadura sediminis</name>
    <dbReference type="NCBI Taxonomy" id="1038904"/>
    <lineage>
        <taxon>Bacteria</taxon>
        <taxon>Bacillati</taxon>
        <taxon>Actinomycetota</taxon>
        <taxon>Actinomycetes</taxon>
        <taxon>Streptosporangiales</taxon>
        <taxon>Thermomonosporaceae</taxon>
        <taxon>Actinomadura</taxon>
    </lineage>
</organism>
<dbReference type="Pfam" id="PF12679">
    <property type="entry name" value="ABC2_membrane_2"/>
    <property type="match status" value="1"/>
</dbReference>
<feature type="transmembrane region" description="Helical" evidence="2">
    <location>
        <begin position="267"/>
        <end position="288"/>
    </location>
</feature>
<reference evidence="4" key="1">
    <citation type="journal article" date="2019" name="Int. J. Syst. Evol. Microbiol.">
        <title>The Global Catalogue of Microorganisms (GCM) 10K type strain sequencing project: providing services to taxonomists for standard genome sequencing and annotation.</title>
        <authorList>
            <consortium name="The Broad Institute Genomics Platform"/>
            <consortium name="The Broad Institute Genome Sequencing Center for Infectious Disease"/>
            <person name="Wu L."/>
            <person name="Ma J."/>
        </authorList>
    </citation>
    <scope>NUCLEOTIDE SEQUENCE [LARGE SCALE GENOMIC DNA]</scope>
    <source>
        <strain evidence="4">JCM 31202</strain>
    </source>
</reference>
<dbReference type="Proteomes" id="UP001596972">
    <property type="component" value="Unassembled WGS sequence"/>
</dbReference>
<accession>A0ABW3ESP5</accession>
<dbReference type="EMBL" id="JBHTJA010000050">
    <property type="protein sequence ID" value="MFD0903237.1"/>
    <property type="molecule type" value="Genomic_DNA"/>
</dbReference>
<feature type="transmembrane region" description="Helical" evidence="2">
    <location>
        <begin position="213"/>
        <end position="234"/>
    </location>
</feature>
<feature type="transmembrane region" description="Helical" evidence="2">
    <location>
        <begin position="94"/>
        <end position="119"/>
    </location>
</feature>
<feature type="compositionally biased region" description="Basic and acidic residues" evidence="1">
    <location>
        <begin position="9"/>
        <end position="23"/>
    </location>
</feature>
<gene>
    <name evidence="3" type="ORF">ACFQ11_22785</name>
</gene>
<evidence type="ECO:0000256" key="2">
    <source>
        <dbReference type="SAM" id="Phobius"/>
    </source>
</evidence>
<feature type="transmembrane region" description="Helical" evidence="2">
    <location>
        <begin position="140"/>
        <end position="165"/>
    </location>
</feature>
<evidence type="ECO:0000313" key="4">
    <source>
        <dbReference type="Proteomes" id="UP001596972"/>
    </source>
</evidence>
<sequence>MSATGTDGAARDTARPRGARDGAARSGGTGAGATGAGAIAAEWYKLRTVRSTAAILAVIGVAFLCCLLWSLYAVRYWDGLSAAERARLGAAPPTQFLTMALPVCGVVLGALTLTSEYATGMIRTTLTALPRRLPLLGAKALAAGGLIGAAGLVSIAAALLAGRAIAGGRPMPGFGGPLAEHAANAAAVAVTAAAITLMTLGLAALLRSTAATITTGMALMFVAPPLVRLLPAPWDDRVWLLLPTGFPNQIAPLPGSAEGQDGMPAPVAAALLVAYVAVMLGAGAFAFARRDA</sequence>
<feature type="transmembrane region" description="Helical" evidence="2">
    <location>
        <begin position="185"/>
        <end position="206"/>
    </location>
</feature>
<comment type="caution">
    <text evidence="3">The sequence shown here is derived from an EMBL/GenBank/DDBJ whole genome shotgun (WGS) entry which is preliminary data.</text>
</comment>
<keyword evidence="2" id="KW-0472">Membrane</keyword>